<dbReference type="InterPro" id="IPR005839">
    <property type="entry name" value="Methylthiotransferase"/>
</dbReference>
<dbReference type="PROSITE" id="PS01278">
    <property type="entry name" value="MTTASE_RADICAL"/>
    <property type="match status" value="1"/>
</dbReference>
<comment type="caution">
    <text evidence="13">The sequence shown here is derived from an EMBL/GenBank/DDBJ whole genome shotgun (WGS) entry which is preliminary data.</text>
</comment>
<feature type="binding site" evidence="9">
    <location>
        <position position="158"/>
    </location>
    <ligand>
        <name>[4Fe-4S] cluster</name>
        <dbReference type="ChEBI" id="CHEBI:49883"/>
        <label>2</label>
        <note>4Fe-4S-S-AdoMet</note>
    </ligand>
</feature>
<evidence type="ECO:0000256" key="6">
    <source>
        <dbReference type="ARBA" id="ARBA00023004"/>
    </source>
</evidence>
<dbReference type="SFLD" id="SFLDG01061">
    <property type="entry name" value="methylthiotransferase"/>
    <property type="match status" value="1"/>
</dbReference>
<protein>
    <recommendedName>
        <fullName evidence="8 9">tRNA-2-methylthio-N(6)-dimethylallyladenosine synthase</fullName>
        <ecNumber evidence="8 9">2.8.4.3</ecNumber>
    </recommendedName>
    <alternativeName>
        <fullName evidence="9">(Dimethylallyl)adenosine tRNA methylthiotransferase MiaB</fullName>
    </alternativeName>
    <alternativeName>
        <fullName evidence="9">tRNA-i(6)A37 methylthiotransferase</fullName>
    </alternativeName>
</protein>
<keyword evidence="2 9" id="KW-0004">4Fe-4S</keyword>
<keyword evidence="14" id="KW-1185">Reference proteome</keyword>
<dbReference type="Pfam" id="PF04055">
    <property type="entry name" value="Radical_SAM"/>
    <property type="match status" value="1"/>
</dbReference>
<name>A0ABT5UPX2_EUBLI</name>
<evidence type="ECO:0000256" key="2">
    <source>
        <dbReference type="ARBA" id="ARBA00022485"/>
    </source>
</evidence>
<dbReference type="PANTHER" id="PTHR43020:SF2">
    <property type="entry name" value="MITOCHONDRIAL TRNA METHYLTHIOTRANSFERASE CDK5RAP1"/>
    <property type="match status" value="1"/>
</dbReference>
<keyword evidence="7 9" id="KW-0411">Iron-sulfur</keyword>
<keyword evidence="9" id="KW-0963">Cytoplasm</keyword>
<feature type="binding site" evidence="9">
    <location>
        <position position="48"/>
    </location>
    <ligand>
        <name>[4Fe-4S] cluster</name>
        <dbReference type="ChEBI" id="CHEBI:49883"/>
        <label>1</label>
    </ligand>
</feature>
<dbReference type="PROSITE" id="PS50926">
    <property type="entry name" value="TRAM"/>
    <property type="match status" value="1"/>
</dbReference>
<dbReference type="InterPro" id="IPR038135">
    <property type="entry name" value="Methylthiotransferase_N_sf"/>
</dbReference>
<evidence type="ECO:0000259" key="11">
    <source>
        <dbReference type="PROSITE" id="PS51449"/>
    </source>
</evidence>
<dbReference type="SMART" id="SM00729">
    <property type="entry name" value="Elp3"/>
    <property type="match status" value="1"/>
</dbReference>
<dbReference type="CDD" id="cd01335">
    <property type="entry name" value="Radical_SAM"/>
    <property type="match status" value="1"/>
</dbReference>
<comment type="similarity">
    <text evidence="9">Belongs to the methylthiotransferase family. MiaB subfamily.</text>
</comment>
<keyword evidence="3 9" id="KW-0808">Transferase</keyword>
<dbReference type="NCBIfam" id="TIGR00089">
    <property type="entry name" value="MiaB/RimO family radical SAM methylthiotransferase"/>
    <property type="match status" value="1"/>
</dbReference>
<keyword evidence="4 9" id="KW-0949">S-adenosyl-L-methionine</keyword>
<dbReference type="SFLD" id="SFLDG01082">
    <property type="entry name" value="B12-binding_domain_containing"/>
    <property type="match status" value="1"/>
</dbReference>
<dbReference type="Proteomes" id="UP001215087">
    <property type="component" value="Unassembled WGS sequence"/>
</dbReference>
<feature type="binding site" evidence="9">
    <location>
        <position position="165"/>
    </location>
    <ligand>
        <name>[4Fe-4S] cluster</name>
        <dbReference type="ChEBI" id="CHEBI:49883"/>
        <label>2</label>
        <note>4Fe-4S-S-AdoMet</note>
    </ligand>
</feature>
<dbReference type="SUPFAM" id="SSF102114">
    <property type="entry name" value="Radical SAM enzymes"/>
    <property type="match status" value="1"/>
</dbReference>
<feature type="binding site" evidence="9">
    <location>
        <position position="82"/>
    </location>
    <ligand>
        <name>[4Fe-4S] cluster</name>
        <dbReference type="ChEBI" id="CHEBI:49883"/>
        <label>1</label>
    </ligand>
</feature>
<dbReference type="Gene3D" id="3.40.50.12160">
    <property type="entry name" value="Methylthiotransferase, N-terminal domain"/>
    <property type="match status" value="1"/>
</dbReference>
<keyword evidence="9" id="KW-0819">tRNA processing</keyword>
<dbReference type="Gene3D" id="3.80.30.20">
    <property type="entry name" value="tm_1862 like domain"/>
    <property type="match status" value="1"/>
</dbReference>
<sequence>MNKTYKIMTFGCQMNENDSEKISGLLKNMGYTPEEDVHKAGVVILNTCSVRENADVRVFGNLGTFKSVKKVNPDLVLAVCGCMMQQPEIVKKIKEKYPQVDLVFGTHNIHQFPQMLGNYLQRGERIFEIWDDSSEIIEDLPVDRKYPFKSFVTIMNGCNNFCTYCIVPYTRGREVSRQPEKIIEEVTRLADEGCLEVTLLGQNVNSYGNDLKTGYHFADLLRDLNQIEKIKRIRFMTSHPKDLTDEVIEAIAQCDKVCPAIHLAIQSGSTRVLKAMNRRYTKEQIIDLVDRVRSRIPDVAITTDIIVGFPGETEEDFQDTLEVMRACKFDSAFSFIYSIRTGTPAATMENQIPDEIKHDRLNRLLDILRDISFGLNSKYEGRVLPVLVEEPSKNNTDRLSGRTETGKLVNFEGSFDHIGQIVNVKITKAGSFSLTGVEI</sequence>
<dbReference type="PROSITE" id="PS51449">
    <property type="entry name" value="MTTASE_N"/>
    <property type="match status" value="1"/>
</dbReference>
<dbReference type="InterPro" id="IPR023404">
    <property type="entry name" value="rSAM_horseshoe"/>
</dbReference>
<dbReference type="PROSITE" id="PS51918">
    <property type="entry name" value="RADICAL_SAM"/>
    <property type="match status" value="1"/>
</dbReference>
<feature type="domain" description="Radical SAM core" evidence="12">
    <location>
        <begin position="144"/>
        <end position="376"/>
    </location>
</feature>
<organism evidence="13 14">
    <name type="scientific">Eubacterium limosum</name>
    <dbReference type="NCBI Taxonomy" id="1736"/>
    <lineage>
        <taxon>Bacteria</taxon>
        <taxon>Bacillati</taxon>
        <taxon>Bacillota</taxon>
        <taxon>Clostridia</taxon>
        <taxon>Eubacteriales</taxon>
        <taxon>Eubacteriaceae</taxon>
        <taxon>Eubacterium</taxon>
    </lineage>
</organism>
<reference evidence="13 14" key="1">
    <citation type="submission" date="2023-02" db="EMBL/GenBank/DDBJ databases">
        <title>Comparative genome analysis of Eubacterium limosum species.</title>
        <authorList>
            <person name="Bak J.E."/>
        </authorList>
    </citation>
    <scope>NUCLEOTIDE SEQUENCE [LARGE SCALE GENOMIC DNA]</scope>
    <source>
        <strain evidence="13 14">KGMB01548</strain>
    </source>
</reference>
<dbReference type="InterPro" id="IPR013848">
    <property type="entry name" value="Methylthiotransferase_N"/>
</dbReference>
<evidence type="ECO:0000259" key="12">
    <source>
        <dbReference type="PROSITE" id="PS51918"/>
    </source>
</evidence>
<accession>A0ABT5UPX2</accession>
<proteinExistence type="inferred from homology"/>
<feature type="domain" description="MTTase N-terminal" evidence="11">
    <location>
        <begin position="3"/>
        <end position="121"/>
    </location>
</feature>
<evidence type="ECO:0000256" key="1">
    <source>
        <dbReference type="ARBA" id="ARBA00003234"/>
    </source>
</evidence>
<feature type="binding site" evidence="9">
    <location>
        <position position="162"/>
    </location>
    <ligand>
        <name>[4Fe-4S] cluster</name>
        <dbReference type="ChEBI" id="CHEBI:49883"/>
        <label>2</label>
        <note>4Fe-4S-S-AdoMet</note>
    </ligand>
</feature>
<dbReference type="Pfam" id="PF00919">
    <property type="entry name" value="UPF0004"/>
    <property type="match status" value="1"/>
</dbReference>
<feature type="binding site" evidence="9">
    <location>
        <position position="12"/>
    </location>
    <ligand>
        <name>[4Fe-4S] cluster</name>
        <dbReference type="ChEBI" id="CHEBI:49883"/>
        <label>1</label>
    </ligand>
</feature>
<dbReference type="EMBL" id="JAQSVD010000006">
    <property type="protein sequence ID" value="MDE1470985.1"/>
    <property type="molecule type" value="Genomic_DNA"/>
</dbReference>
<keyword evidence="6 9" id="KW-0408">Iron</keyword>
<dbReference type="HAMAP" id="MF_01864">
    <property type="entry name" value="tRNA_metthiotr_MiaB"/>
    <property type="match status" value="1"/>
</dbReference>
<comment type="catalytic activity">
    <reaction evidence="9">
        <text>N(6)-dimethylallyladenosine(37) in tRNA + (sulfur carrier)-SH + AH2 + 2 S-adenosyl-L-methionine = 2-methylsulfanyl-N(6)-dimethylallyladenosine(37) in tRNA + (sulfur carrier)-H + 5'-deoxyadenosine + L-methionine + A + S-adenosyl-L-homocysteine + 2 H(+)</text>
        <dbReference type="Rhea" id="RHEA:37067"/>
        <dbReference type="Rhea" id="RHEA-COMP:10375"/>
        <dbReference type="Rhea" id="RHEA-COMP:10376"/>
        <dbReference type="Rhea" id="RHEA-COMP:14737"/>
        <dbReference type="Rhea" id="RHEA-COMP:14739"/>
        <dbReference type="ChEBI" id="CHEBI:13193"/>
        <dbReference type="ChEBI" id="CHEBI:15378"/>
        <dbReference type="ChEBI" id="CHEBI:17319"/>
        <dbReference type="ChEBI" id="CHEBI:17499"/>
        <dbReference type="ChEBI" id="CHEBI:29917"/>
        <dbReference type="ChEBI" id="CHEBI:57844"/>
        <dbReference type="ChEBI" id="CHEBI:57856"/>
        <dbReference type="ChEBI" id="CHEBI:59789"/>
        <dbReference type="ChEBI" id="CHEBI:64428"/>
        <dbReference type="ChEBI" id="CHEBI:74415"/>
        <dbReference type="ChEBI" id="CHEBI:74417"/>
        <dbReference type="EC" id="2.8.4.3"/>
    </reaction>
</comment>
<evidence type="ECO:0000256" key="4">
    <source>
        <dbReference type="ARBA" id="ARBA00022691"/>
    </source>
</evidence>
<dbReference type="InterPro" id="IPR007197">
    <property type="entry name" value="rSAM"/>
</dbReference>
<dbReference type="GO" id="GO:0035597">
    <property type="term" value="F:tRNA-2-methylthio-N(6)-dimethylallyladenosine(37) synthase activity"/>
    <property type="evidence" value="ECO:0007669"/>
    <property type="project" value="UniProtKB-EC"/>
</dbReference>
<evidence type="ECO:0000256" key="8">
    <source>
        <dbReference type="ARBA" id="ARBA00033765"/>
    </source>
</evidence>
<dbReference type="InterPro" id="IPR002792">
    <property type="entry name" value="TRAM_dom"/>
</dbReference>
<dbReference type="Pfam" id="PF01938">
    <property type="entry name" value="TRAM"/>
    <property type="match status" value="1"/>
</dbReference>
<comment type="subunit">
    <text evidence="9">Monomer.</text>
</comment>
<evidence type="ECO:0000256" key="9">
    <source>
        <dbReference type="HAMAP-Rule" id="MF_01864"/>
    </source>
</evidence>
<evidence type="ECO:0000313" key="13">
    <source>
        <dbReference type="EMBL" id="MDE1470985.1"/>
    </source>
</evidence>
<dbReference type="InterPro" id="IPR006463">
    <property type="entry name" value="MiaB_methiolase"/>
</dbReference>
<comment type="cofactor">
    <cofactor evidence="9">
        <name>[4Fe-4S] cluster</name>
        <dbReference type="ChEBI" id="CHEBI:49883"/>
    </cofactor>
    <text evidence="9">Binds 2 [4Fe-4S] clusters. One cluster is coordinated with 3 cysteines and an exchangeable S-adenosyl-L-methionine.</text>
</comment>
<dbReference type="SFLD" id="SFLDS00029">
    <property type="entry name" value="Radical_SAM"/>
    <property type="match status" value="1"/>
</dbReference>
<dbReference type="NCBIfam" id="TIGR01574">
    <property type="entry name" value="miaB-methiolase"/>
    <property type="match status" value="1"/>
</dbReference>
<comment type="function">
    <text evidence="1 9">Catalyzes the methylthiolation of N6-(dimethylallyl)adenosine (i(6)A), leading to the formation of 2-methylthio-N6-(dimethylallyl)adenosine (ms(2)i(6)A) at position 37 in tRNAs that read codons beginning with uridine.</text>
</comment>
<evidence type="ECO:0000256" key="5">
    <source>
        <dbReference type="ARBA" id="ARBA00022723"/>
    </source>
</evidence>
<dbReference type="EC" id="2.8.4.3" evidence="8 9"/>
<dbReference type="InterPro" id="IPR006638">
    <property type="entry name" value="Elp3/MiaA/NifB-like_rSAM"/>
</dbReference>
<evidence type="ECO:0000313" key="14">
    <source>
        <dbReference type="Proteomes" id="UP001215087"/>
    </source>
</evidence>
<dbReference type="SFLD" id="SFLDF00273">
    <property type="entry name" value="(dimethylallyl)adenosine_tRNA"/>
    <property type="match status" value="1"/>
</dbReference>
<evidence type="ECO:0000256" key="7">
    <source>
        <dbReference type="ARBA" id="ARBA00023014"/>
    </source>
</evidence>
<comment type="subcellular location">
    <subcellularLocation>
        <location evidence="9">Cytoplasm</location>
    </subcellularLocation>
</comment>
<gene>
    <name evidence="9 13" type="primary">miaB</name>
    <name evidence="13" type="ORF">PTZ04_12040</name>
</gene>
<evidence type="ECO:0000259" key="10">
    <source>
        <dbReference type="PROSITE" id="PS50926"/>
    </source>
</evidence>
<feature type="domain" description="TRAM" evidence="10">
    <location>
        <begin position="377"/>
        <end position="439"/>
    </location>
</feature>
<dbReference type="PANTHER" id="PTHR43020">
    <property type="entry name" value="CDK5 REGULATORY SUBUNIT-ASSOCIATED PROTEIN 1"/>
    <property type="match status" value="1"/>
</dbReference>
<dbReference type="RefSeq" id="WP_227207317.1">
    <property type="nucleotide sequence ID" value="NZ_JAJCLO010000007.1"/>
</dbReference>
<keyword evidence="5 9" id="KW-0479">Metal-binding</keyword>
<evidence type="ECO:0000256" key="3">
    <source>
        <dbReference type="ARBA" id="ARBA00022679"/>
    </source>
</evidence>
<dbReference type="InterPro" id="IPR058240">
    <property type="entry name" value="rSAM_sf"/>
</dbReference>
<dbReference type="InterPro" id="IPR020612">
    <property type="entry name" value="Methylthiotransferase_CS"/>
</dbReference>